<dbReference type="Gene3D" id="1.10.3620.10">
    <property type="entry name" value="YdcF like domain"/>
    <property type="match status" value="1"/>
</dbReference>
<reference evidence="3" key="1">
    <citation type="journal article" date="2012" name="PLoS ONE">
        <title>Comparative analysis of genome sequences covering the seven cronobacter species.</title>
        <authorList>
            <person name="Joseph S."/>
            <person name="Desai P."/>
            <person name="Ji Y."/>
            <person name="Cummings C.A."/>
            <person name="Shih R."/>
            <person name="Degoricija L."/>
            <person name="Rico A."/>
            <person name="Brzoska P."/>
            <person name="Hamby S.E."/>
            <person name="Masood N."/>
            <person name="Hariri S."/>
            <person name="Sonbol H."/>
            <person name="Chuzhanova N."/>
            <person name="McClelland M."/>
            <person name="Furtado M.R."/>
            <person name="Forsythe S.J."/>
        </authorList>
    </citation>
    <scope>NUCLEOTIDE SEQUENCE [LARGE SCALE GENOMIC DNA]</scope>
    <source>
        <strain evidence="3">1210</strain>
    </source>
</reference>
<dbReference type="InterPro" id="IPR014729">
    <property type="entry name" value="Rossmann-like_a/b/a_fold"/>
</dbReference>
<evidence type="ECO:0000259" key="1">
    <source>
        <dbReference type="Pfam" id="PF02698"/>
    </source>
</evidence>
<protein>
    <submittedName>
        <fullName evidence="2">Protein ydcF</fullName>
    </submittedName>
</protein>
<dbReference type="Pfam" id="PF02698">
    <property type="entry name" value="DUF218"/>
    <property type="match status" value="1"/>
</dbReference>
<evidence type="ECO:0000313" key="3">
    <source>
        <dbReference type="Proteomes" id="UP000009342"/>
    </source>
</evidence>
<dbReference type="InterPro" id="IPR051599">
    <property type="entry name" value="Cell_Envelope_Assoc"/>
</dbReference>
<dbReference type="Gene3D" id="3.40.50.620">
    <property type="entry name" value="HUPs"/>
    <property type="match status" value="1"/>
</dbReference>
<keyword evidence="3" id="KW-1185">Reference proteome</keyword>
<accession>A0ABM9Q7Q9</accession>
<feature type="domain" description="DUF218" evidence="1">
    <location>
        <begin position="41"/>
        <end position="170"/>
    </location>
</feature>
<dbReference type="PANTHER" id="PTHR30336:SF20">
    <property type="entry name" value="DUF218 DOMAIN-CONTAINING PROTEIN"/>
    <property type="match status" value="1"/>
</dbReference>
<evidence type="ECO:0000313" key="2">
    <source>
        <dbReference type="EMBL" id="CCJ81483.1"/>
    </source>
</evidence>
<name>A0ABM9Q7Q9_9ENTR</name>
<organism evidence="2 3">
    <name type="scientific">Cronobacter dublinensis 1210</name>
    <dbReference type="NCBI Taxonomy" id="1208656"/>
    <lineage>
        <taxon>Bacteria</taxon>
        <taxon>Pseudomonadati</taxon>
        <taxon>Pseudomonadota</taxon>
        <taxon>Gammaproteobacteria</taxon>
        <taxon>Enterobacterales</taxon>
        <taxon>Enterobacteriaceae</taxon>
        <taxon>Cronobacter</taxon>
    </lineage>
</organism>
<dbReference type="PANTHER" id="PTHR30336">
    <property type="entry name" value="INNER MEMBRANE PROTEIN, PROBABLE PERMEASE"/>
    <property type="match status" value="1"/>
</dbReference>
<dbReference type="EMBL" id="CAKZ01000105">
    <property type="protein sequence ID" value="CCJ81483.1"/>
    <property type="molecule type" value="Genomic_DNA"/>
</dbReference>
<proteinExistence type="predicted"/>
<dbReference type="CDD" id="cd06259">
    <property type="entry name" value="YdcF-like"/>
    <property type="match status" value="1"/>
</dbReference>
<comment type="caution">
    <text evidence="2">The sequence shown here is derived from an EMBL/GenBank/DDBJ whole genome shotgun (WGS) entry which is preliminary data.</text>
</comment>
<gene>
    <name evidence="2" type="ORF">BN134_2230</name>
</gene>
<dbReference type="Proteomes" id="UP000009342">
    <property type="component" value="Unassembled WGS sequence"/>
</dbReference>
<dbReference type="InterPro" id="IPR003848">
    <property type="entry name" value="DUF218"/>
</dbReference>
<sequence>MNMMPFPLLAQGTLQRVNLIGGWLARNDFSAVPANDDAQLIVLAGNAVLPTIDAAAQLAKASGLPLLITGGLGHSTTFLYAAVAQHPRYNRLRTTGLTEAGILARIAREFHEVPEEQLIVEEKSTNCGENASFTRALLEARGELPARAVLIQDPTMQRRTHATFTRAWRGAASSPQWLSYPAVQPVLENGARAVQFREPSEGLWPVERYLSLVLGEIPRLRNDANGYGPAGRDFIDDVVIPPEVLEAWQALHDEPQLTSFLRHRSLA</sequence>